<evidence type="ECO:0000313" key="1">
    <source>
        <dbReference type="EMBL" id="PIT89898.1"/>
    </source>
</evidence>
<reference evidence="2" key="1">
    <citation type="submission" date="2017-09" db="EMBL/GenBank/DDBJ databases">
        <title>Depth-based differentiation of microbial function through sediment-hosted aquifers and enrichment of novel symbionts in the deep terrestrial subsurface.</title>
        <authorList>
            <person name="Probst A.J."/>
            <person name="Ladd B."/>
            <person name="Jarett J.K."/>
            <person name="Geller-Mcgrath D.E."/>
            <person name="Sieber C.M.K."/>
            <person name="Emerson J.B."/>
            <person name="Anantharaman K."/>
            <person name="Thomas B.C."/>
            <person name="Malmstrom R."/>
            <person name="Stieglmeier M."/>
            <person name="Klingl A."/>
            <person name="Woyke T."/>
            <person name="Ryan C.M."/>
            <person name="Banfield J.F."/>
        </authorList>
    </citation>
    <scope>NUCLEOTIDE SEQUENCE [LARGE SCALE GENOMIC DNA]</scope>
</reference>
<proteinExistence type="predicted"/>
<name>A0A2M6WAR7_9BACT</name>
<comment type="caution">
    <text evidence="1">The sequence shown here is derived from an EMBL/GenBank/DDBJ whole genome shotgun (WGS) entry which is preliminary data.</text>
</comment>
<organism evidence="1 2">
    <name type="scientific">Candidatus Kuenenbacteria bacterium CG10_big_fil_rev_8_21_14_0_10_36_11</name>
    <dbReference type="NCBI Taxonomy" id="1974618"/>
    <lineage>
        <taxon>Bacteria</taxon>
        <taxon>Candidatus Kueneniibacteriota</taxon>
    </lineage>
</organism>
<dbReference type="SUPFAM" id="SSF51126">
    <property type="entry name" value="Pectin lyase-like"/>
    <property type="match status" value="1"/>
</dbReference>
<sequence length="299" mass="33859">MFKKIQNFNFLKLKHLALAFFIASFFIFFFLPFGSQAAGPTWVYGVIDEDQIWTKENSPYIIGWQENGLILRAKLTIQPGTVIKIYGNKWWHQFYGLKVEGNNNGSLQILGISDEPVIFTSYFDDSYYGDTDGFEGLFAEPGDYQGVTFVNDNNSSIQNTEFNYCGSAFGNEGCLVFDNSDLNFTNIKIRQSLNPGVLVKNNSQAGLDNLDASENSNEVLQLNDKSRIILNNSNLYHNHGNYLFRMSAGSDLLLETNNSFNDNDNLLIKLDQYLVENSVTWHNYGLPYFAMGSLFLDSS</sequence>
<evidence type="ECO:0000313" key="2">
    <source>
        <dbReference type="Proteomes" id="UP000231464"/>
    </source>
</evidence>
<evidence type="ECO:0008006" key="3">
    <source>
        <dbReference type="Google" id="ProtNLM"/>
    </source>
</evidence>
<gene>
    <name evidence="1" type="ORF">COU23_01500</name>
</gene>
<protein>
    <recommendedName>
        <fullName evidence="3">Right handed beta helix domain-containing protein</fullName>
    </recommendedName>
</protein>
<dbReference type="EMBL" id="PFBP01000023">
    <property type="protein sequence ID" value="PIT89898.1"/>
    <property type="molecule type" value="Genomic_DNA"/>
</dbReference>
<accession>A0A2M6WAR7</accession>
<dbReference type="AlphaFoldDB" id="A0A2M6WAR7"/>
<dbReference type="InterPro" id="IPR011050">
    <property type="entry name" value="Pectin_lyase_fold/virulence"/>
</dbReference>
<dbReference type="Proteomes" id="UP000231464">
    <property type="component" value="Unassembled WGS sequence"/>
</dbReference>